<dbReference type="WBParaSite" id="Pan_g20874.t1">
    <property type="protein sequence ID" value="Pan_g20874.t1"/>
    <property type="gene ID" value="Pan_g20874"/>
</dbReference>
<evidence type="ECO:0000313" key="2">
    <source>
        <dbReference type="Proteomes" id="UP000492821"/>
    </source>
</evidence>
<protein>
    <submittedName>
        <fullName evidence="3">CPG4 domain-containing protein</fullName>
    </submittedName>
</protein>
<reference evidence="2" key="1">
    <citation type="journal article" date="2013" name="Genetics">
        <title>The draft genome and transcriptome of Panagrellus redivivus are shaped by the harsh demands of a free-living lifestyle.</title>
        <authorList>
            <person name="Srinivasan J."/>
            <person name="Dillman A.R."/>
            <person name="Macchietto M.G."/>
            <person name="Heikkinen L."/>
            <person name="Lakso M."/>
            <person name="Fracchia K.M."/>
            <person name="Antoshechkin I."/>
            <person name="Mortazavi A."/>
            <person name="Wong G."/>
            <person name="Sternberg P.W."/>
        </authorList>
    </citation>
    <scope>NUCLEOTIDE SEQUENCE [LARGE SCALE GENOMIC DNA]</scope>
    <source>
        <strain evidence="2">MT8872</strain>
    </source>
</reference>
<dbReference type="Proteomes" id="UP000492821">
    <property type="component" value="Unassembled WGS sequence"/>
</dbReference>
<keyword evidence="1" id="KW-1133">Transmembrane helix</keyword>
<name>A0A7E4VIF7_PANRE</name>
<proteinExistence type="predicted"/>
<keyword evidence="1" id="KW-0812">Transmembrane</keyword>
<keyword evidence="2" id="KW-1185">Reference proteome</keyword>
<evidence type="ECO:0000313" key="3">
    <source>
        <dbReference type="WBParaSite" id="Pan_g20874.t1"/>
    </source>
</evidence>
<reference evidence="3" key="2">
    <citation type="submission" date="2020-10" db="UniProtKB">
        <authorList>
            <consortium name="WormBaseParasite"/>
        </authorList>
    </citation>
    <scope>IDENTIFICATION</scope>
</reference>
<evidence type="ECO:0000256" key="1">
    <source>
        <dbReference type="SAM" id="Phobius"/>
    </source>
</evidence>
<dbReference type="AlphaFoldDB" id="A0A7E4VIF7"/>
<sequence>MSMTTSLASPPEACLLRCKDNYMNEMHNLLASNTAEWSVNLVTPLQNLFDAVDHRSVRIRVQLSCQAHDEFMRCLNECPATPARRAILNGQESWSSICSAFRTDDEFREMILPCMALHGGAISHKCHIHALMVQNCMLDLMHHGVRDIHNNLADLCRAINIYDQCYLSQTDTYCGGRAWRFLLDLNQKTSTALIKLLSESSVIEELPGVCQQWASPEKYAQLFADRLSGATSIASGILFLLSIIISHRVFLLQYVHH</sequence>
<organism evidence="2 3">
    <name type="scientific">Panagrellus redivivus</name>
    <name type="common">Microworm</name>
    <dbReference type="NCBI Taxonomy" id="6233"/>
    <lineage>
        <taxon>Eukaryota</taxon>
        <taxon>Metazoa</taxon>
        <taxon>Ecdysozoa</taxon>
        <taxon>Nematoda</taxon>
        <taxon>Chromadorea</taxon>
        <taxon>Rhabditida</taxon>
        <taxon>Tylenchina</taxon>
        <taxon>Panagrolaimomorpha</taxon>
        <taxon>Panagrolaimoidea</taxon>
        <taxon>Panagrolaimidae</taxon>
        <taxon>Panagrellus</taxon>
    </lineage>
</organism>
<accession>A0A7E4VIF7</accession>
<keyword evidence="1" id="KW-0472">Membrane</keyword>
<feature type="transmembrane region" description="Helical" evidence="1">
    <location>
        <begin position="233"/>
        <end position="255"/>
    </location>
</feature>